<dbReference type="InterPro" id="IPR016152">
    <property type="entry name" value="PTrfase/Anion_transptr"/>
</dbReference>
<keyword evidence="3 9" id="KW-0813">Transport</keyword>
<dbReference type="InterPro" id="IPR013769">
    <property type="entry name" value="Band3_cytoplasmic_dom"/>
</dbReference>
<comment type="subcellular location">
    <subcellularLocation>
        <location evidence="1">Basolateral cell membrane</location>
        <topology evidence="1">Multi-pass membrane protein</topology>
    </subcellularLocation>
    <subcellularLocation>
        <location evidence="9">Membrane</location>
        <topology evidence="9">Multi-pass membrane protein</topology>
    </subcellularLocation>
</comment>
<evidence type="ECO:0000256" key="3">
    <source>
        <dbReference type="ARBA" id="ARBA00022448"/>
    </source>
</evidence>
<evidence type="ECO:0000256" key="4">
    <source>
        <dbReference type="ARBA" id="ARBA00022475"/>
    </source>
</evidence>
<feature type="transmembrane region" description="Helical" evidence="9">
    <location>
        <begin position="762"/>
        <end position="779"/>
    </location>
</feature>
<feature type="region of interest" description="Disordered" evidence="10">
    <location>
        <begin position="49"/>
        <end position="83"/>
    </location>
</feature>
<evidence type="ECO:0000259" key="12">
    <source>
        <dbReference type="Pfam" id="PF07565"/>
    </source>
</evidence>
<dbReference type="PANTHER" id="PTHR11453">
    <property type="entry name" value="ANION EXCHANGE PROTEIN"/>
    <property type="match status" value="1"/>
</dbReference>
<organism evidence="13 14">
    <name type="scientific">Intoshia linei</name>
    <dbReference type="NCBI Taxonomy" id="1819745"/>
    <lineage>
        <taxon>Eukaryota</taxon>
        <taxon>Metazoa</taxon>
        <taxon>Spiralia</taxon>
        <taxon>Lophotrochozoa</taxon>
        <taxon>Mesozoa</taxon>
        <taxon>Orthonectida</taxon>
        <taxon>Rhopaluridae</taxon>
        <taxon>Intoshia</taxon>
    </lineage>
</organism>
<name>A0A177AZA4_9BILA</name>
<dbReference type="SUPFAM" id="SSF55804">
    <property type="entry name" value="Phoshotransferase/anion transport protein"/>
    <property type="match status" value="1"/>
</dbReference>
<comment type="similarity">
    <text evidence="2 9">Belongs to the anion exchanger (TC 2.A.31) family.</text>
</comment>
<dbReference type="Gene3D" id="1.10.287.570">
    <property type="entry name" value="Helical hairpin bin"/>
    <property type="match status" value="1"/>
</dbReference>
<gene>
    <name evidence="13" type="ORF">A3Q56_04903</name>
</gene>
<feature type="transmembrane region" description="Helical" evidence="9">
    <location>
        <begin position="300"/>
        <end position="320"/>
    </location>
</feature>
<dbReference type="Gene3D" id="3.40.930.10">
    <property type="entry name" value="Mannitol-specific EII, Chain A"/>
    <property type="match status" value="1"/>
</dbReference>
<dbReference type="GO" id="GO:0016323">
    <property type="term" value="C:basolateral plasma membrane"/>
    <property type="evidence" value="ECO:0007669"/>
    <property type="project" value="UniProtKB-SubCell"/>
</dbReference>
<dbReference type="PRINTS" id="PR01231">
    <property type="entry name" value="HCO3TRNSPORT"/>
</dbReference>
<evidence type="ECO:0000256" key="9">
    <source>
        <dbReference type="RuleBase" id="RU362035"/>
    </source>
</evidence>
<feature type="transmembrane region" description="Helical" evidence="9">
    <location>
        <begin position="715"/>
        <end position="742"/>
    </location>
</feature>
<dbReference type="GO" id="GO:0008510">
    <property type="term" value="F:sodium:bicarbonate symporter activity"/>
    <property type="evidence" value="ECO:0007669"/>
    <property type="project" value="TreeGrafter"/>
</dbReference>
<feature type="transmembrane region" description="Helical" evidence="9">
    <location>
        <begin position="357"/>
        <end position="377"/>
    </location>
</feature>
<dbReference type="Proteomes" id="UP000078046">
    <property type="component" value="Unassembled WGS sequence"/>
</dbReference>
<feature type="compositionally biased region" description="Basic residues" evidence="10">
    <location>
        <begin position="49"/>
        <end position="62"/>
    </location>
</feature>
<evidence type="ECO:0000256" key="1">
    <source>
        <dbReference type="ARBA" id="ARBA00004554"/>
    </source>
</evidence>
<reference evidence="13 14" key="1">
    <citation type="submission" date="2016-04" db="EMBL/GenBank/DDBJ databases">
        <title>The genome of Intoshia linei affirms orthonectids as highly simplified spiralians.</title>
        <authorList>
            <person name="Mikhailov K.V."/>
            <person name="Slusarev G.S."/>
            <person name="Nikitin M.A."/>
            <person name="Logacheva M.D."/>
            <person name="Penin A."/>
            <person name="Aleoshin V."/>
            <person name="Panchin Y.V."/>
        </authorList>
    </citation>
    <scope>NUCLEOTIDE SEQUENCE [LARGE SCALE GENOMIC DNA]</scope>
    <source>
        <strain evidence="13">Intl2013</strain>
        <tissue evidence="13">Whole animal</tissue>
    </source>
</reference>
<dbReference type="OrthoDB" id="1735926at2759"/>
<evidence type="ECO:0000256" key="10">
    <source>
        <dbReference type="SAM" id="MobiDB-lite"/>
    </source>
</evidence>
<keyword evidence="4" id="KW-1003">Cell membrane</keyword>
<feature type="domain" description="Band 3 cytoplasmic" evidence="12">
    <location>
        <begin position="2"/>
        <end position="199"/>
    </location>
</feature>
<evidence type="ECO:0000256" key="7">
    <source>
        <dbReference type="ARBA" id="ARBA00023065"/>
    </source>
</evidence>
<evidence type="ECO:0000256" key="5">
    <source>
        <dbReference type="ARBA" id="ARBA00022692"/>
    </source>
</evidence>
<dbReference type="EMBL" id="LWCA01000679">
    <property type="protein sequence ID" value="OAF67367.1"/>
    <property type="molecule type" value="Genomic_DNA"/>
</dbReference>
<evidence type="ECO:0000256" key="6">
    <source>
        <dbReference type="ARBA" id="ARBA00022989"/>
    </source>
</evidence>
<keyword evidence="8 9" id="KW-0472">Membrane</keyword>
<feature type="transmembrane region" description="Helical" evidence="9">
    <location>
        <begin position="629"/>
        <end position="646"/>
    </location>
</feature>
<dbReference type="FunFam" id="1.10.287.570:FF:000001">
    <property type="entry name" value="Anion exchange protein"/>
    <property type="match status" value="1"/>
</dbReference>
<dbReference type="Pfam" id="PF07565">
    <property type="entry name" value="Band_3_cyto"/>
    <property type="match status" value="1"/>
</dbReference>
<protein>
    <recommendedName>
        <fullName evidence="9">Anion exchange protein</fullName>
    </recommendedName>
</protein>
<evidence type="ECO:0000259" key="11">
    <source>
        <dbReference type="Pfam" id="PF00955"/>
    </source>
</evidence>
<dbReference type="InterPro" id="IPR003024">
    <property type="entry name" value="Na/HCO3_transpt"/>
</dbReference>
<evidence type="ECO:0000313" key="13">
    <source>
        <dbReference type="EMBL" id="OAF67367.1"/>
    </source>
</evidence>
<dbReference type="InterPro" id="IPR003020">
    <property type="entry name" value="HCO3_transpt_euk"/>
</dbReference>
<feature type="transmembrane region" description="Helical" evidence="9">
    <location>
        <begin position="690"/>
        <end position="709"/>
    </location>
</feature>
<dbReference type="AlphaFoldDB" id="A0A177AZA4"/>
<evidence type="ECO:0000313" key="14">
    <source>
        <dbReference type="Proteomes" id="UP000078046"/>
    </source>
</evidence>
<feature type="transmembrane region" description="Helical" evidence="9">
    <location>
        <begin position="785"/>
        <end position="803"/>
    </location>
</feature>
<feature type="transmembrane region" description="Helical" evidence="9">
    <location>
        <begin position="507"/>
        <end position="524"/>
    </location>
</feature>
<keyword evidence="7 9" id="KW-0406">Ion transport</keyword>
<evidence type="ECO:0000256" key="2">
    <source>
        <dbReference type="ARBA" id="ARBA00010993"/>
    </source>
</evidence>
<keyword evidence="5 9" id="KW-0812">Transmembrane</keyword>
<feature type="transmembrane region" description="Helical" evidence="9">
    <location>
        <begin position="273"/>
        <end position="293"/>
    </location>
</feature>
<dbReference type="InterPro" id="IPR011531">
    <property type="entry name" value="HCO3_transpt-like_TM_dom"/>
</dbReference>
<comment type="caution">
    <text evidence="13">The sequence shown here is derived from an EMBL/GenBank/DDBJ whole genome shotgun (WGS) entry which is preliminary data.</text>
</comment>
<feature type="domain" description="Bicarbonate transporter-like transmembrane" evidence="11">
    <location>
        <begin position="244"/>
        <end position="819"/>
    </location>
</feature>
<dbReference type="GO" id="GO:0005452">
    <property type="term" value="F:solute:inorganic anion antiporter activity"/>
    <property type="evidence" value="ECO:0007669"/>
    <property type="project" value="InterPro"/>
</dbReference>
<feature type="transmembrane region" description="Helical" evidence="9">
    <location>
        <begin position="536"/>
        <end position="556"/>
    </location>
</feature>
<sequence length="982" mass="112201">MIQKKTLSITMAANVASLLLSKHRHQYEHEGASSQINLPFVRSIVDMRKHSKNEKKNNRIQRNKFSLADMTNGESHGSNSKKNEHFLKKIPEDAEAANILVGMVNFLDTPLHAFVRLAKGTQMGDLTEVSVPTRFFYLLLGPDDRRRCYHETGRAISTLLSDDVFHDIAYKATNTNDIMVGIDEFLDQCTVLPPGEWDPNIRIEPPSKIPDQEGRKHYSSNLLGDGSSGSDVEIEDNTLKYTHRIFGGLRDDFKRKIPFYKSDFKDAIHVQTISTIFFMYFACLTPAITFGGLLKEDTHYIGIIECLLGVSVCGVLYHLFSGQPLTIINNTGPVLVFETIIYKFCSEYGLNFLSMRFWIGFWIMLILIVIVAFDLSSLVRYITRFTEEIFSLLIAVIFCVEAFSKLIHLRHYHPNVTNLNFLCFCYAPINETICNFEATKKYTVQNVTSVLSSNITSILPTNASQFTVLNYNGTSENFFSFCSAMHGVLLDRINFHNVDTEYPDSNFFFSIILFIGTFTMAMYLKQFNSTRYFTHMVRSTISNFAVPISILCMVLLDYFCNYHTAKLVVPSTIVPTVDRPWVVNPFDNPYWVIPAAIIPALLASILIFMDQQITCVIVNRKENMLKKGAGYHLDLLIIAIEIGLMSVFGFPWFVAATVLSISHVHSLNVESKSAAPGEKPKFLGIREQRVTGIVAFALVGLSVLFTRVLDFVPMAVLFGVFLFMGISSTMGLQILQRFLIIFMSPKYQPDYMWLRHVPLKRVNLFTILQILCFILLWVIKKTKPISIAFPLMIVAICFIRKLFDFIFSQHELTWLDDKLPEFHKKKKDDYKKGKSRDPNANITISTNDGKMVNISPEKMTFDPTNNVINLGTTNDTLRIEETPFTQRGYRLRQRHNSEAISQRKLDYSVSMTPNLRKKSLEKQCLLKNKYRNVETRKSFDGVCFSKESLPKIYTKSPSDTSKENYDNHVSFSILPDKHNIKK</sequence>
<dbReference type="GO" id="GO:0008509">
    <property type="term" value="F:monoatomic anion transmembrane transporter activity"/>
    <property type="evidence" value="ECO:0007669"/>
    <property type="project" value="InterPro"/>
</dbReference>
<dbReference type="GO" id="GO:0051453">
    <property type="term" value="P:regulation of intracellular pH"/>
    <property type="evidence" value="ECO:0007669"/>
    <property type="project" value="TreeGrafter"/>
</dbReference>
<feature type="transmembrane region" description="Helical" evidence="9">
    <location>
        <begin position="389"/>
        <end position="407"/>
    </location>
</feature>
<dbReference type="Pfam" id="PF00955">
    <property type="entry name" value="HCO3_cotransp"/>
    <property type="match status" value="1"/>
</dbReference>
<dbReference type="PRINTS" id="PR01232">
    <property type="entry name" value="NAHCO3TRSPRT"/>
</dbReference>
<dbReference type="NCBIfam" id="TIGR00834">
    <property type="entry name" value="ae"/>
    <property type="match status" value="1"/>
</dbReference>
<keyword evidence="6 9" id="KW-1133">Transmembrane helix</keyword>
<dbReference type="PANTHER" id="PTHR11453:SF36">
    <property type="entry name" value="ANION EXCHANGE PROTEIN"/>
    <property type="match status" value="1"/>
</dbReference>
<feature type="transmembrane region" description="Helical" evidence="9">
    <location>
        <begin position="590"/>
        <end position="609"/>
    </location>
</feature>
<evidence type="ECO:0000256" key="8">
    <source>
        <dbReference type="ARBA" id="ARBA00023136"/>
    </source>
</evidence>
<accession>A0A177AZA4</accession>
<proteinExistence type="inferred from homology"/>
<keyword evidence="14" id="KW-1185">Reference proteome</keyword>